<dbReference type="Proteomes" id="UP001179614">
    <property type="component" value="Chromosome"/>
</dbReference>
<feature type="chain" id="PRO_5046172851" evidence="1">
    <location>
        <begin position="21"/>
        <end position="571"/>
    </location>
</feature>
<evidence type="ECO:0000313" key="3">
    <source>
        <dbReference type="Proteomes" id="UP001179614"/>
    </source>
</evidence>
<dbReference type="EMBL" id="CP089391">
    <property type="protein sequence ID" value="WBL75591.1"/>
    <property type="molecule type" value="Genomic_DNA"/>
</dbReference>
<evidence type="ECO:0000313" key="2">
    <source>
        <dbReference type="EMBL" id="WBL75591.1"/>
    </source>
</evidence>
<reference evidence="2" key="1">
    <citation type="submission" date="2021-12" db="EMBL/GenBank/DDBJ databases">
        <title>Bradyrhizobium xenonodulans sp. nov.</title>
        <authorList>
            <person name="Claassens R."/>
            <person name="Venter S.N."/>
            <person name="Beukes C.W."/>
            <person name="Stepkowski T."/>
            <person name="Steenkamp E.T."/>
        </authorList>
    </citation>
    <scope>NUCLEOTIDE SEQUENCE</scope>
    <source>
        <strain evidence="2">14AB</strain>
    </source>
</reference>
<keyword evidence="3" id="KW-1185">Reference proteome</keyword>
<evidence type="ECO:0000256" key="1">
    <source>
        <dbReference type="SAM" id="SignalP"/>
    </source>
</evidence>
<protein>
    <submittedName>
        <fullName evidence="2">Uncharacterized protein</fullName>
    </submittedName>
</protein>
<proteinExistence type="predicted"/>
<sequence>MKLRGVIALALALLCAPAFAQTNPGTSPLSGAKGGTNNAFMQFTGPSSSIKTYTLPDASGTIDLLNQAQTFTAAKTFAGGLSVIVNQNAATIIDLRNTTSGTGALASLAVTNNLDLSAFGLAGSGYTGLPQIANRAYIHSGAANNGIILDAGGVKPIDFYINNARAGGFTSAGLSVDSLAGGSGANSTTFWRGDGTWATPSGGGGSGAWSNTRLAKSAAYTAVTGDCGDTIALGGSAFYTLTLSAASGYATACTFVIVNEDSTRGKTLAINGYSNFILWPLQSVIVFNQNNVWRCGGRGSGGCGPQRWVLPANTTMYIDVTNGSNSNDGLASGSGNALASFQQAYDNAADRIDFNSKILTFSVANGTYTSGINSQKGLIACVYLCLVFDGNAGSPSSVLVSTTSASAFTWFQTGGQMSVAFKNMKVTTTTSGDCFWVSSTGVYVAGYNLIIGPCAHVGIRAYNNAEFDMLSNFTIAGAFGQGSFAYANAGAVIAWQGLTVTLSGAPSWASAFVLANGGQILIQSNTWSGSATGPRYNAVNLGLVDTGTGASGCSALPGNAGGATSAGGVCN</sequence>
<dbReference type="RefSeq" id="WP_270160413.1">
    <property type="nucleotide sequence ID" value="NZ_CP089391.1"/>
</dbReference>
<name>A0ABY7MBG9_9BRAD</name>
<organism evidence="2 3">
    <name type="scientific">Bradyrhizobium xenonodulans</name>
    <dbReference type="NCBI Taxonomy" id="2736875"/>
    <lineage>
        <taxon>Bacteria</taxon>
        <taxon>Pseudomonadati</taxon>
        <taxon>Pseudomonadota</taxon>
        <taxon>Alphaproteobacteria</taxon>
        <taxon>Hyphomicrobiales</taxon>
        <taxon>Nitrobacteraceae</taxon>
        <taxon>Bradyrhizobium</taxon>
    </lineage>
</organism>
<accession>A0ABY7MBG9</accession>
<feature type="signal peptide" evidence="1">
    <location>
        <begin position="1"/>
        <end position="20"/>
    </location>
</feature>
<keyword evidence="1" id="KW-0732">Signal</keyword>
<gene>
    <name evidence="2" type="ORF">I3J27_21395</name>
</gene>